<evidence type="ECO:0000256" key="9">
    <source>
        <dbReference type="SAM" id="SignalP"/>
    </source>
</evidence>
<dbReference type="SUPFAM" id="SSF49785">
    <property type="entry name" value="Galactose-binding domain-like"/>
    <property type="match status" value="1"/>
</dbReference>
<accession>A0A6J8C864</accession>
<comment type="function">
    <text evidence="1">Acts as a defensive agent. Recognizes blood group fucosylated oligosaccharides including A, B, H and Lewis B-type antigens. Does not recognize Lewis A antigen and has low affinity for monovalent haptens.</text>
</comment>
<keyword evidence="7" id="KW-1015">Disulfide bond</keyword>
<feature type="region of interest" description="Disordered" evidence="8">
    <location>
        <begin position="226"/>
        <end position="261"/>
    </location>
</feature>
<dbReference type="AlphaFoldDB" id="A0A6J8C864"/>
<evidence type="ECO:0000256" key="8">
    <source>
        <dbReference type="SAM" id="MobiDB-lite"/>
    </source>
</evidence>
<dbReference type="InterPro" id="IPR051941">
    <property type="entry name" value="BG_Antigen-Binding_Lectin"/>
</dbReference>
<dbReference type="Gene3D" id="2.60.120.260">
    <property type="entry name" value="Galactose-binding domain-like"/>
    <property type="match status" value="1"/>
</dbReference>
<evidence type="ECO:0000256" key="6">
    <source>
        <dbReference type="ARBA" id="ARBA00022837"/>
    </source>
</evidence>
<feature type="compositionally biased region" description="Basic residues" evidence="8">
    <location>
        <begin position="235"/>
        <end position="250"/>
    </location>
</feature>
<feature type="chain" id="PRO_5027063215" description="Fucolectin tachylectin-4 pentraxin-1 domain-containing protein" evidence="9">
    <location>
        <begin position="16"/>
        <end position="261"/>
    </location>
</feature>
<dbReference type="GO" id="GO:0001868">
    <property type="term" value="P:regulation of complement activation, lectin pathway"/>
    <property type="evidence" value="ECO:0007669"/>
    <property type="project" value="UniProtKB-ARBA"/>
</dbReference>
<proteinExistence type="inferred from homology"/>
<evidence type="ECO:0000256" key="3">
    <source>
        <dbReference type="ARBA" id="ARBA00011233"/>
    </source>
</evidence>
<dbReference type="OrthoDB" id="6159618at2759"/>
<evidence type="ECO:0000256" key="7">
    <source>
        <dbReference type="ARBA" id="ARBA00023157"/>
    </source>
</evidence>
<sequence length="261" mass="29853">MQQVVFIFIFCVCFASHITISVGNSSDVRLESKIDTIKAQLDRSLFILEKDFKQQNVALRKTSQQSSWYGNTRSWGNNQCCATDYANDGNPTTFSHTELENLPYWWVDLGHVYDIKRIEIKNRVGYGDRLRNVDITVGPTLKEMSLFAHYEGPGKDNELLVFRWNHQMSGHVCKGDGRLESKVDILTAKLGLSLDMLKKNNVQVKDMRRISNKDIEQAVVSRTKKSSANCSLSKQMRKKQVKSSARRKYLRGNVSSHQTDP</sequence>
<evidence type="ECO:0000256" key="2">
    <source>
        <dbReference type="ARBA" id="ARBA00010147"/>
    </source>
</evidence>
<organism evidence="11 12">
    <name type="scientific">Mytilus coruscus</name>
    <name type="common">Sea mussel</name>
    <dbReference type="NCBI Taxonomy" id="42192"/>
    <lineage>
        <taxon>Eukaryota</taxon>
        <taxon>Metazoa</taxon>
        <taxon>Spiralia</taxon>
        <taxon>Lophotrochozoa</taxon>
        <taxon>Mollusca</taxon>
        <taxon>Bivalvia</taxon>
        <taxon>Autobranchia</taxon>
        <taxon>Pteriomorphia</taxon>
        <taxon>Mytilida</taxon>
        <taxon>Mytiloidea</taxon>
        <taxon>Mytilidae</taxon>
        <taxon>Mytilinae</taxon>
        <taxon>Mytilus</taxon>
    </lineage>
</organism>
<keyword evidence="5" id="KW-0430">Lectin</keyword>
<feature type="signal peptide" evidence="9">
    <location>
        <begin position="1"/>
        <end position="15"/>
    </location>
</feature>
<evidence type="ECO:0000259" key="10">
    <source>
        <dbReference type="SMART" id="SM00607"/>
    </source>
</evidence>
<feature type="domain" description="Fucolectin tachylectin-4 pentraxin-1" evidence="10">
    <location>
        <begin position="54"/>
        <end position="189"/>
    </location>
</feature>
<dbReference type="Pfam" id="PF22633">
    <property type="entry name" value="F5_F8_type_C_2"/>
    <property type="match status" value="1"/>
</dbReference>
<keyword evidence="6" id="KW-0106">Calcium</keyword>
<comment type="similarity">
    <text evidence="2">Belongs to the fucolectin family.</text>
</comment>
<dbReference type="GO" id="GO:0010185">
    <property type="term" value="P:regulation of cellular defense response"/>
    <property type="evidence" value="ECO:0007669"/>
    <property type="project" value="UniProtKB-ARBA"/>
</dbReference>
<keyword evidence="9" id="KW-0732">Signal</keyword>
<dbReference type="GO" id="GO:0046872">
    <property type="term" value="F:metal ion binding"/>
    <property type="evidence" value="ECO:0007669"/>
    <property type="project" value="UniProtKB-KW"/>
</dbReference>
<dbReference type="Proteomes" id="UP000507470">
    <property type="component" value="Unassembled WGS sequence"/>
</dbReference>
<evidence type="ECO:0000256" key="4">
    <source>
        <dbReference type="ARBA" id="ARBA00022723"/>
    </source>
</evidence>
<dbReference type="EMBL" id="CACVKT020004997">
    <property type="protein sequence ID" value="CAC5392595.1"/>
    <property type="molecule type" value="Genomic_DNA"/>
</dbReference>
<dbReference type="InterPro" id="IPR008979">
    <property type="entry name" value="Galactose-bd-like_sf"/>
</dbReference>
<dbReference type="PANTHER" id="PTHR45713">
    <property type="entry name" value="FTP DOMAIN-CONTAINING PROTEIN"/>
    <property type="match status" value="1"/>
</dbReference>
<reference evidence="11 12" key="1">
    <citation type="submission" date="2020-06" db="EMBL/GenBank/DDBJ databases">
        <authorList>
            <person name="Li R."/>
            <person name="Bekaert M."/>
        </authorList>
    </citation>
    <scope>NUCLEOTIDE SEQUENCE [LARGE SCALE GENOMIC DNA]</scope>
    <source>
        <strain evidence="12">wild</strain>
    </source>
</reference>
<evidence type="ECO:0000313" key="12">
    <source>
        <dbReference type="Proteomes" id="UP000507470"/>
    </source>
</evidence>
<dbReference type="GO" id="GO:0042806">
    <property type="term" value="F:fucose binding"/>
    <property type="evidence" value="ECO:0007669"/>
    <property type="project" value="UniProtKB-ARBA"/>
</dbReference>
<name>A0A6J8C864_MYTCO</name>
<keyword evidence="12" id="KW-1185">Reference proteome</keyword>
<dbReference type="PANTHER" id="PTHR45713:SF6">
    <property type="entry name" value="F5_8 TYPE C DOMAIN-CONTAINING PROTEIN"/>
    <property type="match status" value="1"/>
</dbReference>
<dbReference type="InterPro" id="IPR006585">
    <property type="entry name" value="FTP1"/>
</dbReference>
<dbReference type="SMART" id="SM00607">
    <property type="entry name" value="FTP"/>
    <property type="match status" value="1"/>
</dbReference>
<evidence type="ECO:0000256" key="1">
    <source>
        <dbReference type="ARBA" id="ARBA00002219"/>
    </source>
</evidence>
<comment type="subunit">
    <text evidence="3">Homotrimer.</text>
</comment>
<evidence type="ECO:0000313" key="11">
    <source>
        <dbReference type="EMBL" id="CAC5392595.1"/>
    </source>
</evidence>
<evidence type="ECO:0000256" key="5">
    <source>
        <dbReference type="ARBA" id="ARBA00022734"/>
    </source>
</evidence>
<gene>
    <name evidence="11" type="ORF">MCOR_27517</name>
</gene>
<keyword evidence="4" id="KW-0479">Metal-binding</keyword>
<protein>
    <recommendedName>
        <fullName evidence="10">Fucolectin tachylectin-4 pentraxin-1 domain-containing protein</fullName>
    </recommendedName>
</protein>